<keyword evidence="7" id="KW-0564">Palmitate</keyword>
<evidence type="ECO:0000313" key="13">
    <source>
        <dbReference type="Proteomes" id="UP000886757"/>
    </source>
</evidence>
<keyword evidence="8" id="KW-0449">Lipoprotein</keyword>
<keyword evidence="5" id="KW-0592">Phosphate transport</keyword>
<comment type="similarity">
    <text evidence="3">Belongs to the PstS family.</text>
</comment>
<reference evidence="12" key="2">
    <citation type="journal article" date="2021" name="PeerJ">
        <title>Extensive microbial diversity within the chicken gut microbiome revealed by metagenomics and culture.</title>
        <authorList>
            <person name="Gilroy R."/>
            <person name="Ravi A."/>
            <person name="Getino M."/>
            <person name="Pursley I."/>
            <person name="Horton D.L."/>
            <person name="Alikhan N.F."/>
            <person name="Baker D."/>
            <person name="Gharbi K."/>
            <person name="Hall N."/>
            <person name="Watson M."/>
            <person name="Adriaenssens E.M."/>
            <person name="Foster-Nyarko E."/>
            <person name="Jarju S."/>
            <person name="Secka A."/>
            <person name="Antonio M."/>
            <person name="Oren A."/>
            <person name="Chaudhuri R.R."/>
            <person name="La Ragione R."/>
            <person name="Hildebrand F."/>
            <person name="Pallen M.J."/>
        </authorList>
    </citation>
    <scope>NUCLEOTIDE SEQUENCE</scope>
    <source>
        <strain evidence="12">ChiSjej4B22-8148</strain>
    </source>
</reference>
<name>A0A9D1D9Z4_9FIRM</name>
<evidence type="ECO:0000256" key="7">
    <source>
        <dbReference type="ARBA" id="ARBA00023139"/>
    </source>
</evidence>
<evidence type="ECO:0000313" key="12">
    <source>
        <dbReference type="EMBL" id="HIR14850.1"/>
    </source>
</evidence>
<keyword evidence="5" id="KW-0813">Transport</keyword>
<comment type="caution">
    <text evidence="12">The sequence shown here is derived from an EMBL/GenBank/DDBJ whole genome shotgun (WGS) entry which is preliminary data.</text>
</comment>
<feature type="region of interest" description="Disordered" evidence="9">
    <location>
        <begin position="284"/>
        <end position="312"/>
    </location>
</feature>
<evidence type="ECO:0000256" key="2">
    <source>
        <dbReference type="ARBA" id="ARBA00004193"/>
    </source>
</evidence>
<dbReference type="InterPro" id="IPR050811">
    <property type="entry name" value="Phosphate_ABC_transporter"/>
</dbReference>
<gene>
    <name evidence="12" type="ORF">IAB31_13125</name>
</gene>
<keyword evidence="6 10" id="KW-0732">Signal</keyword>
<evidence type="ECO:0000259" key="11">
    <source>
        <dbReference type="Pfam" id="PF12849"/>
    </source>
</evidence>
<evidence type="ECO:0000256" key="5">
    <source>
        <dbReference type="ARBA" id="ARBA00022592"/>
    </source>
</evidence>
<evidence type="ECO:0000256" key="9">
    <source>
        <dbReference type="SAM" id="MobiDB-lite"/>
    </source>
</evidence>
<protein>
    <submittedName>
        <fullName evidence="12">Substrate-binding domain-containing protein</fullName>
    </submittedName>
</protein>
<dbReference type="PANTHER" id="PTHR30570">
    <property type="entry name" value="PERIPLASMIC PHOSPHATE BINDING COMPONENT OF PHOSPHATE ABC TRANSPORTER"/>
    <property type="match status" value="1"/>
</dbReference>
<dbReference type="AlphaFoldDB" id="A0A9D1D9Z4"/>
<feature type="domain" description="PBP" evidence="11">
    <location>
        <begin position="163"/>
        <end position="283"/>
    </location>
</feature>
<comment type="subunit">
    <text evidence="4">The complex is composed of two ATP-binding proteins (PstB), two transmembrane proteins (PstC and PstA) and a solute-binding protein (PstS).</text>
</comment>
<reference evidence="12" key="1">
    <citation type="submission" date="2020-10" db="EMBL/GenBank/DDBJ databases">
        <authorList>
            <person name="Gilroy R."/>
        </authorList>
    </citation>
    <scope>NUCLEOTIDE SEQUENCE</scope>
    <source>
        <strain evidence="12">ChiSjej4B22-8148</strain>
    </source>
</reference>
<evidence type="ECO:0000256" key="6">
    <source>
        <dbReference type="ARBA" id="ARBA00022729"/>
    </source>
</evidence>
<feature type="chain" id="PRO_5038447937" evidence="10">
    <location>
        <begin position="24"/>
        <end position="312"/>
    </location>
</feature>
<evidence type="ECO:0000256" key="8">
    <source>
        <dbReference type="ARBA" id="ARBA00023288"/>
    </source>
</evidence>
<dbReference type="GO" id="GO:0006817">
    <property type="term" value="P:phosphate ion transport"/>
    <property type="evidence" value="ECO:0007669"/>
    <property type="project" value="UniProtKB-KW"/>
</dbReference>
<dbReference type="GO" id="GO:0005886">
    <property type="term" value="C:plasma membrane"/>
    <property type="evidence" value="ECO:0007669"/>
    <property type="project" value="UniProtKB-SubCell"/>
</dbReference>
<comment type="subcellular location">
    <subcellularLocation>
        <location evidence="2">Cell membrane</location>
        <topology evidence="2">Lipid-anchor</topology>
    </subcellularLocation>
</comment>
<sequence>MKKAIAVCMAAMMTASLGVTAMAAAEGDITVVSREDGSGTRGAFVELMGIEVDDVDNTTQAANITNSTAVMMTTVAGDENAIGYISLGSLDDTVTAVKVDGVEATAENIENGTYPVVRPFNIATKEDLSDAAADFVSYIMSDEGQAIIEENGYIPVESTGAYEATDASGDVTVAGSSSVTPVMEKLAEGYASVNENVNVEVQQSDSTTGMQSAIDGLCDIGMASREVNEEEIAAGLTPTVIAQDGIAVIVNNDSGVTELSSETIRQIYVGEITTWEDALAAPAVSEDTEAAADETEAAAETETAAAETEAAE</sequence>
<organism evidence="12 13">
    <name type="scientific">Candidatus Choladousia intestinavium</name>
    <dbReference type="NCBI Taxonomy" id="2840727"/>
    <lineage>
        <taxon>Bacteria</taxon>
        <taxon>Bacillati</taxon>
        <taxon>Bacillota</taxon>
        <taxon>Clostridia</taxon>
        <taxon>Lachnospirales</taxon>
        <taxon>Lachnospiraceae</taxon>
        <taxon>Lachnospiraceae incertae sedis</taxon>
        <taxon>Candidatus Choladousia</taxon>
    </lineage>
</organism>
<feature type="compositionally biased region" description="Acidic residues" evidence="9">
    <location>
        <begin position="286"/>
        <end position="299"/>
    </location>
</feature>
<dbReference type="PANTHER" id="PTHR30570:SF1">
    <property type="entry name" value="PHOSPHATE-BINDING PROTEIN PSTS"/>
    <property type="match status" value="1"/>
</dbReference>
<dbReference type="Gene3D" id="3.40.190.10">
    <property type="entry name" value="Periplasmic binding protein-like II"/>
    <property type="match status" value="2"/>
</dbReference>
<accession>A0A9D1D9Z4</accession>
<dbReference type="Pfam" id="PF12849">
    <property type="entry name" value="PBP_like_2"/>
    <property type="match status" value="2"/>
</dbReference>
<feature type="signal peptide" evidence="10">
    <location>
        <begin position="1"/>
        <end position="23"/>
    </location>
</feature>
<evidence type="ECO:0000256" key="1">
    <source>
        <dbReference type="ARBA" id="ARBA00002841"/>
    </source>
</evidence>
<feature type="domain" description="PBP" evidence="11">
    <location>
        <begin position="24"/>
        <end position="143"/>
    </location>
</feature>
<dbReference type="InterPro" id="IPR024370">
    <property type="entry name" value="PBP_domain"/>
</dbReference>
<feature type="compositionally biased region" description="Low complexity" evidence="9">
    <location>
        <begin position="300"/>
        <end position="312"/>
    </location>
</feature>
<comment type="function">
    <text evidence="1">Part of the ABC transporter complex PstSACB involved in phosphate import.</text>
</comment>
<dbReference type="Proteomes" id="UP000886757">
    <property type="component" value="Unassembled WGS sequence"/>
</dbReference>
<proteinExistence type="inferred from homology"/>
<evidence type="ECO:0000256" key="3">
    <source>
        <dbReference type="ARBA" id="ARBA00008725"/>
    </source>
</evidence>
<evidence type="ECO:0000256" key="10">
    <source>
        <dbReference type="SAM" id="SignalP"/>
    </source>
</evidence>
<dbReference type="EMBL" id="DVGK01000155">
    <property type="protein sequence ID" value="HIR14850.1"/>
    <property type="molecule type" value="Genomic_DNA"/>
</dbReference>
<evidence type="ECO:0000256" key="4">
    <source>
        <dbReference type="ARBA" id="ARBA00011529"/>
    </source>
</evidence>
<dbReference type="SUPFAM" id="SSF53850">
    <property type="entry name" value="Periplasmic binding protein-like II"/>
    <property type="match status" value="2"/>
</dbReference>